<feature type="domain" description="Mur ligase N-terminal catalytic" evidence="11">
    <location>
        <begin position="43"/>
        <end position="117"/>
    </location>
</feature>
<dbReference type="EC" id="6.3.2.10" evidence="8"/>
<dbReference type="GO" id="GO:0005737">
    <property type="term" value="C:cytoplasm"/>
    <property type="evidence" value="ECO:0007669"/>
    <property type="project" value="UniProtKB-SubCell"/>
</dbReference>
<evidence type="ECO:0000313" key="15">
    <source>
        <dbReference type="Proteomes" id="UP000000602"/>
    </source>
</evidence>
<dbReference type="HAMAP" id="MF_00208">
    <property type="entry name" value="MurE"/>
    <property type="match status" value="1"/>
</dbReference>
<evidence type="ECO:0000256" key="3">
    <source>
        <dbReference type="ARBA" id="ARBA00022960"/>
    </source>
</evidence>
<dbReference type="KEGG" id="dps:DP2901"/>
<keyword evidence="2 8" id="KW-0132">Cell division</keyword>
<feature type="domain" description="Mur ligase central" evidence="13">
    <location>
        <begin position="651"/>
        <end position="848"/>
    </location>
</feature>
<comment type="function">
    <text evidence="7">Catalyzes the addition of meso-diaminopimelic acid to the nucleotide precursor UDP-N-acetylmuramoyl-L-alanyl-D-glutamate (UMAG) in the biosynthesis of bacterial cell-wall peptidoglycan.</text>
</comment>
<feature type="binding site" evidence="8">
    <location>
        <begin position="653"/>
        <end position="659"/>
    </location>
    <ligand>
        <name>ATP</name>
        <dbReference type="ChEBI" id="CHEBI:30616"/>
    </ligand>
</feature>
<dbReference type="eggNOG" id="COG0770">
    <property type="taxonomic scope" value="Bacteria"/>
</dbReference>
<evidence type="ECO:0000256" key="7">
    <source>
        <dbReference type="HAMAP-Rule" id="MF_00208"/>
    </source>
</evidence>
<gene>
    <name evidence="8" type="primary">murF</name>
    <name evidence="7" type="synonym">murE</name>
    <name evidence="14" type="ordered locus">DP2901</name>
</gene>
<evidence type="ECO:0000256" key="2">
    <source>
        <dbReference type="ARBA" id="ARBA00022618"/>
    </source>
</evidence>
<feature type="binding site" evidence="7">
    <location>
        <begin position="132"/>
        <end position="138"/>
    </location>
    <ligand>
        <name>ATP</name>
        <dbReference type="ChEBI" id="CHEBI:30616"/>
    </ligand>
</feature>
<dbReference type="Proteomes" id="UP000000602">
    <property type="component" value="Chromosome"/>
</dbReference>
<dbReference type="InterPro" id="IPR000713">
    <property type="entry name" value="Mur_ligase_N"/>
</dbReference>
<comment type="pathway">
    <text evidence="8 9">Cell wall biogenesis; peptidoglycan biosynthesis.</text>
</comment>
<evidence type="ECO:0000259" key="11">
    <source>
        <dbReference type="Pfam" id="PF01225"/>
    </source>
</evidence>
<dbReference type="NCBIfam" id="NF008896">
    <property type="entry name" value="PRK11929.1"/>
    <property type="match status" value="1"/>
</dbReference>
<keyword evidence="8" id="KW-0436">Ligase</keyword>
<feature type="binding site" evidence="7">
    <location>
        <position position="513"/>
    </location>
    <ligand>
        <name>meso-2,6-diaminopimelate</name>
        <dbReference type="ChEBI" id="CHEBI:57791"/>
    </ligand>
</feature>
<comment type="subcellular location">
    <subcellularLocation>
        <location evidence="8 9">Cytoplasm</location>
    </subcellularLocation>
</comment>
<dbReference type="OrthoDB" id="9800958at2"/>
<comment type="caution">
    <text evidence="7">Lacks conserved residue(s) required for the propagation of feature annotation.</text>
</comment>
<feature type="modified residue" description="N6-carboxylysine" evidence="7">
    <location>
        <position position="246"/>
    </location>
</feature>
<dbReference type="InterPro" id="IPR004101">
    <property type="entry name" value="Mur_ligase_C"/>
</dbReference>
<dbReference type="GO" id="GO:0008360">
    <property type="term" value="P:regulation of cell shape"/>
    <property type="evidence" value="ECO:0007669"/>
    <property type="project" value="UniProtKB-KW"/>
</dbReference>
<feature type="binding site" evidence="7">
    <location>
        <position position="421"/>
    </location>
    <ligand>
        <name>meso-2,6-diaminopimelate</name>
        <dbReference type="ChEBI" id="CHEBI:57791"/>
    </ligand>
</feature>
<evidence type="ECO:0000313" key="14">
    <source>
        <dbReference type="EMBL" id="CAG37630.1"/>
    </source>
</evidence>
<evidence type="ECO:0000256" key="8">
    <source>
        <dbReference type="HAMAP-Rule" id="MF_02019"/>
    </source>
</evidence>
<evidence type="ECO:0000259" key="13">
    <source>
        <dbReference type="Pfam" id="PF08245"/>
    </source>
</evidence>
<keyword evidence="5 8" id="KW-0131">Cell cycle</keyword>
<dbReference type="HAMAP" id="MF_02019">
    <property type="entry name" value="MurF"/>
    <property type="match status" value="1"/>
</dbReference>
<dbReference type="eggNOG" id="COG0769">
    <property type="taxonomic scope" value="Bacteria"/>
</dbReference>
<feature type="domain" description="Mur ligase C-terminal" evidence="12">
    <location>
        <begin position="872"/>
        <end position="1002"/>
    </location>
</feature>
<comment type="cofactor">
    <cofactor evidence="7">
        <name>Mg(2+)</name>
        <dbReference type="ChEBI" id="CHEBI:18420"/>
    </cofactor>
</comment>
<comment type="catalytic activity">
    <reaction evidence="7">
        <text>UDP-N-acetyl-alpha-D-muramoyl-L-alanyl-D-glutamate + meso-2,6-diaminopimelate + ATP = UDP-N-acetyl-alpha-D-muramoyl-L-alanyl-gamma-D-glutamyl-meso-2,6-diaminopimelate + ADP + phosphate + H(+)</text>
        <dbReference type="Rhea" id="RHEA:23676"/>
        <dbReference type="ChEBI" id="CHEBI:15378"/>
        <dbReference type="ChEBI" id="CHEBI:30616"/>
        <dbReference type="ChEBI" id="CHEBI:43474"/>
        <dbReference type="ChEBI" id="CHEBI:57791"/>
        <dbReference type="ChEBI" id="CHEBI:83900"/>
        <dbReference type="ChEBI" id="CHEBI:83905"/>
        <dbReference type="ChEBI" id="CHEBI:456216"/>
        <dbReference type="EC" id="6.3.2.13"/>
    </reaction>
</comment>
<dbReference type="AlphaFoldDB" id="Q6AJ50"/>
<keyword evidence="4 8" id="KW-0573">Peptidoglycan synthesis</keyword>
<comment type="PTM">
    <text evidence="7">Carboxylation is probably crucial for Mg(2+) binding and, consequently, for the gamma-phosphate positioning of ATP.</text>
</comment>
<dbReference type="InterPro" id="IPR035911">
    <property type="entry name" value="MurE/MurF_N"/>
</dbReference>
<dbReference type="Gene3D" id="3.40.1390.10">
    <property type="entry name" value="MurE/MurF, N-terminal domain"/>
    <property type="match status" value="2"/>
</dbReference>
<dbReference type="SUPFAM" id="SSF53244">
    <property type="entry name" value="MurD-like peptide ligases, peptide-binding domain"/>
    <property type="match status" value="2"/>
</dbReference>
<dbReference type="SUPFAM" id="SSF63418">
    <property type="entry name" value="MurE/MurF N-terminal domain"/>
    <property type="match status" value="2"/>
</dbReference>
<feature type="domain" description="Mur ligase central" evidence="13">
    <location>
        <begin position="130"/>
        <end position="345"/>
    </location>
</feature>
<dbReference type="PANTHER" id="PTHR23135">
    <property type="entry name" value="MUR LIGASE FAMILY MEMBER"/>
    <property type="match status" value="1"/>
</dbReference>
<dbReference type="EC" id="6.3.2.13" evidence="7"/>
<evidence type="ECO:0000256" key="9">
    <source>
        <dbReference type="RuleBase" id="RU004135"/>
    </source>
</evidence>
<feature type="binding site" evidence="7">
    <location>
        <position position="47"/>
    </location>
    <ligand>
        <name>UDP-N-acetyl-alpha-D-muramoyl-L-alanyl-D-glutamate</name>
        <dbReference type="ChEBI" id="CHEBI:83900"/>
    </ligand>
</feature>
<evidence type="ECO:0000256" key="6">
    <source>
        <dbReference type="ARBA" id="ARBA00023316"/>
    </source>
</evidence>
<dbReference type="GO" id="GO:0008765">
    <property type="term" value="F:UDP-N-acetylmuramoylalanyl-D-glutamate-2,6-diaminopimelate ligase activity"/>
    <property type="evidence" value="ECO:0007669"/>
    <property type="project" value="UniProtKB-UniRule"/>
</dbReference>
<dbReference type="UniPathway" id="UPA00219"/>
<dbReference type="Pfam" id="PF01225">
    <property type="entry name" value="Mur_ligase"/>
    <property type="match status" value="2"/>
</dbReference>
<keyword evidence="8" id="KW-0963">Cytoplasm</keyword>
<dbReference type="NCBIfam" id="TIGR01143">
    <property type="entry name" value="murF"/>
    <property type="match status" value="1"/>
</dbReference>
<dbReference type="NCBIfam" id="NF001126">
    <property type="entry name" value="PRK00139.1-4"/>
    <property type="match status" value="1"/>
</dbReference>
<name>Q6AJ50_DESPS</name>
<keyword evidence="8" id="KW-0067">ATP-binding</keyword>
<comment type="catalytic activity">
    <reaction evidence="8 10">
        <text>D-alanyl-D-alanine + UDP-N-acetyl-alpha-D-muramoyl-L-alanyl-gamma-D-glutamyl-meso-2,6-diaminopimelate + ATP = UDP-N-acetyl-alpha-D-muramoyl-L-alanyl-gamma-D-glutamyl-meso-2,6-diaminopimeloyl-D-alanyl-D-alanine + ADP + phosphate + H(+)</text>
        <dbReference type="Rhea" id="RHEA:28374"/>
        <dbReference type="ChEBI" id="CHEBI:15378"/>
        <dbReference type="ChEBI" id="CHEBI:30616"/>
        <dbReference type="ChEBI" id="CHEBI:43474"/>
        <dbReference type="ChEBI" id="CHEBI:57822"/>
        <dbReference type="ChEBI" id="CHEBI:61386"/>
        <dbReference type="ChEBI" id="CHEBI:83905"/>
        <dbReference type="ChEBI" id="CHEBI:456216"/>
        <dbReference type="EC" id="6.3.2.10"/>
    </reaction>
</comment>
<dbReference type="InterPro" id="IPR013221">
    <property type="entry name" value="Mur_ligase_cen"/>
</dbReference>
<feature type="binding site" evidence="7">
    <location>
        <position position="214"/>
    </location>
    <ligand>
        <name>UDP-N-acetyl-alpha-D-muramoyl-L-alanyl-D-glutamate</name>
        <dbReference type="ChEBI" id="CHEBI:83900"/>
    </ligand>
</feature>
<feature type="domain" description="Mur ligase N-terminal catalytic" evidence="11">
    <location>
        <begin position="568"/>
        <end position="636"/>
    </location>
</feature>
<feature type="binding site" evidence="7">
    <location>
        <position position="212"/>
    </location>
    <ligand>
        <name>UDP-N-acetyl-alpha-D-muramoyl-L-alanyl-D-glutamate</name>
        <dbReference type="ChEBI" id="CHEBI:83900"/>
    </ligand>
</feature>
<dbReference type="Pfam" id="PF02875">
    <property type="entry name" value="Mur_ligase_C"/>
    <property type="match status" value="2"/>
</dbReference>
<dbReference type="InterPro" id="IPR036615">
    <property type="entry name" value="Mur_ligase_C_dom_sf"/>
</dbReference>
<feature type="domain" description="Mur ligase C-terminal" evidence="12">
    <location>
        <begin position="381"/>
        <end position="515"/>
    </location>
</feature>
<feature type="binding site" evidence="7">
    <location>
        <position position="206"/>
    </location>
    <ligand>
        <name>UDP-N-acetyl-alpha-D-muramoyl-L-alanyl-D-glutamate</name>
        <dbReference type="ChEBI" id="CHEBI:83900"/>
    </ligand>
</feature>
<dbReference type="GO" id="GO:0047480">
    <property type="term" value="F:UDP-N-acetylmuramoyl-tripeptide-D-alanyl-D-alanine ligase activity"/>
    <property type="evidence" value="ECO:0007669"/>
    <property type="project" value="UniProtKB-UniRule"/>
</dbReference>
<keyword evidence="8" id="KW-0547">Nucleotide-binding</keyword>
<sequence>MVKTQGDVVEGNCVLEKLLEGLEWLQLPSRSELDPQTHLVADVTADSRQVASGSLFIARRGGIQDGHAYVEDALLRGCPVVIVEAGSVSQNAYAHCPALVIEVADSQAAYGKILANYFANPAEKLSLVGITGTNGKTTISYLLEDMLTRLGHQVGVIGTVNNRFYRADGSQEIIATSLTTPDAKIVQQLLRRMADAGVDTVIMEVSSHAISQARIGALRFDLAIFTNLSRDHLDYHLQMEDYFSAKLGLFSRYLKEDGIAVIPSDSRQLQTEFLQRLHRQLAGRNRFLSWGEEVGSDVQLHHYRVGLTETDCAVRLADCQQMLEFQSGLVGRFNIDNLLAVIAACRALAISGQDIAENIGRLQGAPGRVERVFATETPANAQPVVFVDYAHTPDALDKLLSTLGDVPHGDLIAVFGCGGDRDKGKRPLMGAVAARLADVVIVADDNPRTEASEPILAEIVVGVAEQAMPLRNPDWLFERKANERGCVVVGDRRRAIDLAVHMACSKDIIAIAGKGHEPYQLGATGKKFFDDRLQAGRALASWTPDKLVAATGGSLIGGMLTPLLLGEVTTDSRSVGRGSIFVALRGENHDGHAYLDQVVAAGAACLVVEKARPDLTCPQVLVADTRRALGDMAAARRCAFAGTTKPVVVGITGSSGKTTIKEMTASILASLWPAGAEYPENVVLKTEGNFNNLIGLPLSLLPLDNMHRAAVLEMGMNSPGEIARLAEIAQPDICCVANVHAAHLSGLGSIEGVARAKEELFAHAPVDSILVVNLDDPHVVEMAKGYEQKKICYSLSAAGSADIWASDLSSGEAGSIDFNLHLGAESTSVQLDTLGEHNVSNALAAAGIALAAGASPQQIALGLGSYKTPSKRLERIRTSCNWTIISDCYNANPASMSAGLRTLATVAGEKKIAIVGDMLELGEFAEEAHRQIGSLAGELSLDYLLIVGEFASFLQQAALNSGMGKEQVLVFPSKEAIIDWLQAYQADGGLGEKDIVFIKGSRGMQLETLIPPFV</sequence>
<dbReference type="STRING" id="177439.DP2901"/>
<reference evidence="15" key="1">
    <citation type="journal article" date="2004" name="Environ. Microbiol.">
        <title>The genome of Desulfotalea psychrophila, a sulfate-reducing bacterium from permanently cold Arctic sediments.</title>
        <authorList>
            <person name="Rabus R."/>
            <person name="Ruepp A."/>
            <person name="Frickey T."/>
            <person name="Rattei T."/>
            <person name="Fartmann B."/>
            <person name="Stark M."/>
            <person name="Bauer M."/>
            <person name="Zibat A."/>
            <person name="Lombardot T."/>
            <person name="Becker I."/>
            <person name="Amann J."/>
            <person name="Gellner K."/>
            <person name="Teeling H."/>
            <person name="Leuschner W.D."/>
            <person name="Gloeckner F.-O."/>
            <person name="Lupas A.N."/>
            <person name="Amann R."/>
            <person name="Klenk H.-P."/>
        </authorList>
    </citation>
    <scope>NUCLEOTIDE SEQUENCE [LARGE SCALE GENOMIC DNA]</scope>
    <source>
        <strain evidence="15">DSM 12343 / LSv54</strain>
    </source>
</reference>
<keyword evidence="6 8" id="KW-0961">Cell wall biogenesis/degradation</keyword>
<evidence type="ECO:0000256" key="10">
    <source>
        <dbReference type="RuleBase" id="RU004136"/>
    </source>
</evidence>
<evidence type="ECO:0000256" key="5">
    <source>
        <dbReference type="ARBA" id="ARBA00023306"/>
    </source>
</evidence>
<keyword evidence="15" id="KW-1185">Reference proteome</keyword>
<evidence type="ECO:0000259" key="12">
    <source>
        <dbReference type="Pfam" id="PF02875"/>
    </source>
</evidence>
<keyword evidence="3 8" id="KW-0133">Cell shape</keyword>
<evidence type="ECO:0000256" key="4">
    <source>
        <dbReference type="ARBA" id="ARBA00022984"/>
    </source>
</evidence>
<comment type="function">
    <text evidence="8 10">Involved in cell wall formation. Catalyzes the final step in the synthesis of UDP-N-acetylmuramoyl-pentapeptide, the precursor of murein.</text>
</comment>
<dbReference type="PANTHER" id="PTHR23135:SF4">
    <property type="entry name" value="UDP-N-ACETYLMURAMOYL-L-ALANYL-D-GLUTAMATE--2,6-DIAMINOPIMELATE LIGASE MURE HOMOLOG, CHLOROPLASTIC"/>
    <property type="match status" value="1"/>
</dbReference>
<dbReference type="GO" id="GO:0071555">
    <property type="term" value="P:cell wall organization"/>
    <property type="evidence" value="ECO:0007669"/>
    <property type="project" value="UniProtKB-KW"/>
</dbReference>
<feature type="short sequence motif" description="Meso-diaminopimelate recognition motif" evidence="7">
    <location>
        <begin position="445"/>
        <end position="448"/>
    </location>
</feature>
<dbReference type="GO" id="GO:0051301">
    <property type="term" value="P:cell division"/>
    <property type="evidence" value="ECO:0007669"/>
    <property type="project" value="UniProtKB-KW"/>
</dbReference>
<dbReference type="GO" id="GO:0005524">
    <property type="term" value="F:ATP binding"/>
    <property type="evidence" value="ECO:0007669"/>
    <property type="project" value="UniProtKB-UniRule"/>
</dbReference>
<proteinExistence type="inferred from homology"/>
<dbReference type="GO" id="GO:0008766">
    <property type="term" value="F:UDP-N-acetylmuramoylalanyl-D-glutamyl-2,6-diaminopimelate-D-alanyl-D-alanine ligase activity"/>
    <property type="evidence" value="ECO:0007669"/>
    <property type="project" value="RHEA"/>
</dbReference>
<dbReference type="GO" id="GO:0000287">
    <property type="term" value="F:magnesium ion binding"/>
    <property type="evidence" value="ECO:0007669"/>
    <property type="project" value="UniProtKB-UniRule"/>
</dbReference>
<dbReference type="InterPro" id="IPR036565">
    <property type="entry name" value="Mur-like_cat_sf"/>
</dbReference>
<dbReference type="GO" id="GO:0009252">
    <property type="term" value="P:peptidoglycan biosynthetic process"/>
    <property type="evidence" value="ECO:0007669"/>
    <property type="project" value="UniProtKB-UniRule"/>
</dbReference>
<dbReference type="InterPro" id="IPR005863">
    <property type="entry name" value="UDP-N-AcMur_synth"/>
</dbReference>
<dbReference type="Pfam" id="PF08245">
    <property type="entry name" value="Mur_ligase_M"/>
    <property type="match status" value="2"/>
</dbReference>
<dbReference type="Gene3D" id="3.90.190.20">
    <property type="entry name" value="Mur ligase, C-terminal domain"/>
    <property type="match status" value="2"/>
</dbReference>
<feature type="binding site" evidence="7">
    <location>
        <begin position="179"/>
        <end position="180"/>
    </location>
    <ligand>
        <name>UDP-N-acetyl-alpha-D-muramoyl-L-alanyl-D-glutamate</name>
        <dbReference type="ChEBI" id="CHEBI:83900"/>
    </ligand>
</feature>
<organism evidence="14 15">
    <name type="scientific">Desulfotalea psychrophila (strain LSv54 / DSM 12343)</name>
    <dbReference type="NCBI Taxonomy" id="177439"/>
    <lineage>
        <taxon>Bacteria</taxon>
        <taxon>Pseudomonadati</taxon>
        <taxon>Thermodesulfobacteriota</taxon>
        <taxon>Desulfobulbia</taxon>
        <taxon>Desulfobulbales</taxon>
        <taxon>Desulfocapsaceae</taxon>
        <taxon>Desulfotalea</taxon>
    </lineage>
</organism>
<dbReference type="HOGENOM" id="CLU_011092_1_0_7"/>
<comment type="similarity">
    <text evidence="1 7">Belongs to the MurCDEF family. MurE subfamily.</text>
</comment>
<dbReference type="EMBL" id="CR522870">
    <property type="protein sequence ID" value="CAG37630.1"/>
    <property type="molecule type" value="Genomic_DNA"/>
</dbReference>
<accession>Q6AJ50</accession>
<dbReference type="NCBIfam" id="TIGR01085">
    <property type="entry name" value="murE"/>
    <property type="match status" value="1"/>
</dbReference>
<feature type="binding site" evidence="7">
    <location>
        <position position="517"/>
    </location>
    <ligand>
        <name>meso-2,6-diaminopimelate</name>
        <dbReference type="ChEBI" id="CHEBI:57791"/>
    </ligand>
</feature>
<evidence type="ECO:0000256" key="1">
    <source>
        <dbReference type="ARBA" id="ARBA00005898"/>
    </source>
</evidence>
<keyword evidence="7" id="KW-0460">Magnesium</keyword>
<dbReference type="Gene3D" id="3.40.1190.10">
    <property type="entry name" value="Mur-like, catalytic domain"/>
    <property type="match status" value="2"/>
</dbReference>
<protein>
    <recommendedName>
        <fullName evidence="7 8">Multifunctional fusion protein</fullName>
    </recommendedName>
    <domain>
        <recommendedName>
            <fullName evidence="7">UDP-N-acetylmuramoyl-L-alanyl-D-glutamate--2,6-diaminopimelate ligase</fullName>
            <ecNumber evidence="7">6.3.2.13</ecNumber>
        </recommendedName>
        <alternativeName>
            <fullName evidence="7">Meso-A2pm-adding enzyme</fullName>
        </alternativeName>
        <alternativeName>
            <fullName evidence="7">Meso-diaminopimelate-adding enzyme</fullName>
        </alternativeName>
        <alternativeName>
            <fullName evidence="7">UDP-MurNAc-L-Ala-D-Glu:meso-diaminopimelate ligase</fullName>
        </alternativeName>
        <alternativeName>
            <fullName evidence="7">UDP-MurNAc-tripeptide synthetase</fullName>
        </alternativeName>
        <alternativeName>
            <fullName evidence="7">UDP-N-acetylmuramyl-tripeptide synthetase</fullName>
        </alternativeName>
    </domain>
    <domain>
        <recommendedName>
            <fullName evidence="8">UDP-N-acetylmuramoyl-tripeptide--D-alanyl-D-alanine ligase</fullName>
            <ecNumber evidence="8">6.3.2.10</ecNumber>
        </recommendedName>
        <alternativeName>
            <fullName evidence="8">D-alanyl-D-alanine-adding enzyme</fullName>
        </alternativeName>
    </domain>
</protein>
<feature type="binding site" evidence="7">
    <location>
        <begin position="445"/>
        <end position="448"/>
    </location>
    <ligand>
        <name>meso-2,6-diaminopimelate</name>
        <dbReference type="ChEBI" id="CHEBI:57791"/>
    </ligand>
</feature>
<comment type="similarity">
    <text evidence="8">Belongs to the MurCDEF family. MurF subfamily.</text>
</comment>
<dbReference type="SUPFAM" id="SSF53623">
    <property type="entry name" value="MurD-like peptide ligases, catalytic domain"/>
    <property type="match status" value="2"/>
</dbReference>
<dbReference type="InterPro" id="IPR005761">
    <property type="entry name" value="UDP-N-AcMur-Glu-dNH2Pim_ligase"/>
</dbReference>